<evidence type="ECO:0000256" key="2">
    <source>
        <dbReference type="ARBA" id="ARBA00022679"/>
    </source>
</evidence>
<dbReference type="EMBL" id="JAEPCR010000003">
    <property type="protein sequence ID" value="MCG7976921.1"/>
    <property type="molecule type" value="Genomic_DNA"/>
</dbReference>
<organism evidence="4 5">
    <name type="scientific">Candidatus Thiodiazotropha taylori</name>
    <dbReference type="NCBI Taxonomy" id="2792791"/>
    <lineage>
        <taxon>Bacteria</taxon>
        <taxon>Pseudomonadati</taxon>
        <taxon>Pseudomonadota</taxon>
        <taxon>Gammaproteobacteria</taxon>
        <taxon>Chromatiales</taxon>
        <taxon>Sedimenticolaceae</taxon>
        <taxon>Candidatus Thiodiazotropha</taxon>
    </lineage>
</organism>
<reference evidence="4" key="1">
    <citation type="journal article" date="2021" name="Proc. Natl. Acad. Sci. U.S.A.">
        <title>Global biogeography of chemosynthetic symbionts reveals both localized and globally distributed symbiont groups. .</title>
        <authorList>
            <person name="Osvatic J.T."/>
            <person name="Wilkins L.G.E."/>
            <person name="Leibrecht L."/>
            <person name="Leray M."/>
            <person name="Zauner S."/>
            <person name="Polzin J."/>
            <person name="Camacho Y."/>
            <person name="Gros O."/>
            <person name="van Gils J.A."/>
            <person name="Eisen J.A."/>
            <person name="Petersen J.M."/>
            <person name="Yuen B."/>
        </authorList>
    </citation>
    <scope>NUCLEOTIDE SEQUENCE</scope>
    <source>
        <strain evidence="4">MAGclacostrist055</strain>
    </source>
</reference>
<dbReference type="InterPro" id="IPR000863">
    <property type="entry name" value="Sulfotransferase_dom"/>
</dbReference>
<comment type="similarity">
    <text evidence="1">Belongs to the sulfotransferase 1 family.</text>
</comment>
<dbReference type="Proteomes" id="UP000886674">
    <property type="component" value="Unassembled WGS sequence"/>
</dbReference>
<feature type="domain" description="Sulfotransferase" evidence="3">
    <location>
        <begin position="40"/>
        <end position="272"/>
    </location>
</feature>
<proteinExistence type="inferred from homology"/>
<dbReference type="SUPFAM" id="SSF52540">
    <property type="entry name" value="P-loop containing nucleoside triphosphate hydrolases"/>
    <property type="match status" value="1"/>
</dbReference>
<accession>A0A9E4NGU0</accession>
<dbReference type="AlphaFoldDB" id="A0A9E4NGU0"/>
<dbReference type="PANTHER" id="PTHR11783">
    <property type="entry name" value="SULFOTRANSFERASE SULT"/>
    <property type="match status" value="1"/>
</dbReference>
<dbReference type="GO" id="GO:0008146">
    <property type="term" value="F:sulfotransferase activity"/>
    <property type="evidence" value="ECO:0007669"/>
    <property type="project" value="InterPro"/>
</dbReference>
<evidence type="ECO:0000313" key="5">
    <source>
        <dbReference type="Proteomes" id="UP000886674"/>
    </source>
</evidence>
<dbReference type="Pfam" id="PF00685">
    <property type="entry name" value="Sulfotransfer_1"/>
    <property type="match status" value="1"/>
</dbReference>
<name>A0A9E4NGU0_9GAMM</name>
<dbReference type="Gene3D" id="3.40.50.300">
    <property type="entry name" value="P-loop containing nucleotide triphosphate hydrolases"/>
    <property type="match status" value="1"/>
</dbReference>
<comment type="caution">
    <text evidence="4">The sequence shown here is derived from an EMBL/GenBank/DDBJ whole genome shotgun (WGS) entry which is preliminary data.</text>
</comment>
<protein>
    <submittedName>
        <fullName evidence="4">Sulfotransferase domain-containing protein</fullName>
    </submittedName>
</protein>
<evidence type="ECO:0000259" key="3">
    <source>
        <dbReference type="Pfam" id="PF00685"/>
    </source>
</evidence>
<keyword evidence="2" id="KW-0808">Transferase</keyword>
<gene>
    <name evidence="4" type="ORF">JAY77_02075</name>
</gene>
<evidence type="ECO:0000256" key="1">
    <source>
        <dbReference type="ARBA" id="ARBA00005771"/>
    </source>
</evidence>
<dbReference type="InterPro" id="IPR027417">
    <property type="entry name" value="P-loop_NTPase"/>
</dbReference>
<sequence>MAAIQNKGLDVLFRHIKKKLRITLKNIQHIIRRDALSRHPVIINSIPKSGTHMLEDMLDEIPGLRYVGCKTLSSWDNIESRYLKKIAKQKKGTVLLGHLTALPSVINEINKNETKVILLIRDPRDVVVSFVNYVMYIDKTHMAHEYLNSFDSDSERIDAAIEGNKPGVPNLGTLLNQYEGWSSLESVLVCRYEDLLSEAHGGSESKQKETIKRILSHLQINEYHDVISSMIKRLEYQKSSTFFKGGSGKWMSILTPEQKNKIKEYAGSWLMKYGYENDLEW</sequence>
<evidence type="ECO:0000313" key="4">
    <source>
        <dbReference type="EMBL" id="MCG7976921.1"/>
    </source>
</evidence>